<organism evidence="1 2">
    <name type="scientific">Dolichospermum flos-aquae UHCC 0037</name>
    <dbReference type="NCBI Taxonomy" id="2590026"/>
    <lineage>
        <taxon>Bacteria</taxon>
        <taxon>Bacillati</taxon>
        <taxon>Cyanobacteriota</taxon>
        <taxon>Cyanophyceae</taxon>
        <taxon>Nostocales</taxon>
        <taxon>Aphanizomenonaceae</taxon>
        <taxon>Dolichospermum</taxon>
    </lineage>
</organism>
<accession>A0ACC7S9F9</accession>
<protein>
    <submittedName>
        <fullName evidence="1">Glycosyltransferase</fullName>
    </submittedName>
</protein>
<name>A0ACC7S9F9_DOLFA</name>
<sequence length="894" mass="102081">MNNLKYQDLYNEDYYLKMVPGLPYDRAANDGHWLRFFNAVADRLITYVSPKSVLDVGCAKGFLLEAFYNRGTLIHGFDCSQYAISCLREDLKPFVFVSSATNSDAFQKNKGNYDLITCIEVVEHMPRDEAMCAIRNMCLYANSIFFSSTSDDFAEPTHLTVLPRINWLNAFLSCGFVPDYKFYISDIIPHGILLRKIEDDRQEINKLIEFHEWNVDNIKDQTESVDKLTLEKVNLASQLLNTQAELEKSQSQLIQTQAELEKSINVVSWMETSKFWKLRSIYLKFKKSILNSPFIKLCSRIITNLRQKISLIFFKRIFNFIKHKLMGFRTNIDFVDTLIAKVLQNLADSPEYGQWIKLYEITNEELEQQKINALGFNYQPSLSVILPVYKLPLSILKETINSVLQQSYTNWELCIAFADINNLQNIGYLKRLSLQDNRVKLNIMPENKGISGNSNVSLKMASGEFIVLLDHDDLLSPSAFYEVIHELNKQPDIDFIYSDKDCVSENSMVRSRLLLKPQWSPEILYSANYLTHLCIARRDLVEKIGGFRSETDGAQDWDLFLRITEQTSRIARIHSVLYHWRIIQGSTSLGIDSKPYALEAQLRSIQDHLLRMQLPATVSPHPESGFQLEWIAQPARVSVVIDGDVPWDSLSVCISAVSEFADARWHKAIIVLPESTYNTHQNELEILIKKINIPVNCLLIHEGNSKLTTLAEAAKQNITDVVVFVSGQVIRFNEGWIQELSGWVINHPDIGFASALVLTDKNIVVEAGLVVDQLDNGYPLLRESNLYSWDIFGGALWYRNCSASSPWAVAFNYEHYLSIGGLSSNYPSVQDSIIKLCQASRSTNKRGLVNPHARAFLAYLPTNDFSEFHESLADDPYFHPAFGSIVPLKLKLKK</sequence>
<dbReference type="Proteomes" id="UP001517388">
    <property type="component" value="Unassembled WGS sequence"/>
</dbReference>
<evidence type="ECO:0000313" key="1">
    <source>
        <dbReference type="EMBL" id="MTJ45045.1"/>
    </source>
</evidence>
<keyword evidence="2" id="KW-1185">Reference proteome</keyword>
<gene>
    <name evidence="1" type="ORF">FJR39_18585</name>
</gene>
<reference evidence="2" key="1">
    <citation type="journal article" date="2020" name="Toxins">
        <title>Phylogenomic Analysis of Secondary Metabolism in the Toxic Cyanobacterial Genera Anabaena, Dolichospermum and Aphanizomenon.</title>
        <authorList>
            <person name="Oesterholm J."/>
            <person name="Popin R.V."/>
            <person name="Fewer D.P."/>
            <person name="Sivonen K."/>
        </authorList>
    </citation>
    <scope>NUCLEOTIDE SEQUENCE [LARGE SCALE GENOMIC DNA]</scope>
    <source>
        <strain evidence="2">UHCC 0037</strain>
    </source>
</reference>
<proteinExistence type="predicted"/>
<comment type="caution">
    <text evidence="1">The sequence shown here is derived from an EMBL/GenBank/DDBJ whole genome shotgun (WGS) entry which is preliminary data.</text>
</comment>
<evidence type="ECO:0000313" key="2">
    <source>
        <dbReference type="Proteomes" id="UP001517388"/>
    </source>
</evidence>
<dbReference type="EMBL" id="VILF01000005">
    <property type="protein sequence ID" value="MTJ45045.1"/>
    <property type="molecule type" value="Genomic_DNA"/>
</dbReference>